<feature type="region of interest" description="Disordered" evidence="1">
    <location>
        <begin position="1"/>
        <end position="35"/>
    </location>
</feature>
<dbReference type="EMBL" id="JAZHXI010000016">
    <property type="protein sequence ID" value="KAL2063080.1"/>
    <property type="molecule type" value="Genomic_DNA"/>
</dbReference>
<evidence type="ECO:0000313" key="2">
    <source>
        <dbReference type="EMBL" id="KAL2063080.1"/>
    </source>
</evidence>
<protein>
    <recommendedName>
        <fullName evidence="4">F-box domain-containing protein</fullName>
    </recommendedName>
</protein>
<feature type="compositionally biased region" description="Polar residues" evidence="1">
    <location>
        <begin position="326"/>
        <end position="341"/>
    </location>
</feature>
<evidence type="ECO:0008006" key="4">
    <source>
        <dbReference type="Google" id="ProtNLM"/>
    </source>
</evidence>
<feature type="compositionally biased region" description="Low complexity" evidence="1">
    <location>
        <begin position="152"/>
        <end position="166"/>
    </location>
</feature>
<gene>
    <name evidence="2" type="ORF">VTL71DRAFT_6152</name>
</gene>
<accession>A0ABR4BZN3</accession>
<evidence type="ECO:0000313" key="3">
    <source>
        <dbReference type="Proteomes" id="UP001595075"/>
    </source>
</evidence>
<proteinExistence type="predicted"/>
<dbReference type="Proteomes" id="UP001595075">
    <property type="component" value="Unassembled WGS sequence"/>
</dbReference>
<organism evidence="2 3">
    <name type="scientific">Oculimacula yallundae</name>
    <dbReference type="NCBI Taxonomy" id="86028"/>
    <lineage>
        <taxon>Eukaryota</taxon>
        <taxon>Fungi</taxon>
        <taxon>Dikarya</taxon>
        <taxon>Ascomycota</taxon>
        <taxon>Pezizomycotina</taxon>
        <taxon>Leotiomycetes</taxon>
        <taxon>Helotiales</taxon>
        <taxon>Ploettnerulaceae</taxon>
        <taxon>Oculimacula</taxon>
    </lineage>
</organism>
<sequence length="766" mass="83018">MSILGTPLGPSNRDQSQAATAPPHRLPSTNMAPSTIVMPLPQVQNRPRAKLVVPAIPLSYVQKRQQQEAARAKAKLEAAAASAPPPVVEVLRSPAPQSPVVEEITPPIANGSSDGQVSDKAEEAVEPASPSVPDTPSQETGEEEVVGEESEVTVQEEAPEETQATPKTAPSEGQSSTSRSTYQMPPAFIPAQSQTNGHTTSTNNVTNGQHSMHNPHPSVGNVVFGGFPESERSSPAPHSFMNNPPRYEYAQNNGPGGYVPPHSQPPPNGFNPANTYQAAPQFPPGFYPRPEHHDNHARRQMVSFGPPEGYSPSGTPGTADPRMNFDPSTPHSYHGSQSSVANDPDAPAFYSQYPTAVISNGSNGHIDQVRLYQAQPKVPGPHAVPSTPGMFAPPGLHSMDSFDGLLYYLQQQFADPTFADYTLELRYSDDRAEPVRIPGHNLLFARSLTLKNLMTAQARESNNDGQTVRTLLIESGDRFLCSDGFWMAAHRLYGAPLMEVGMHGGANADSVGPPAARFELALGYAAAGKLLEIPPVTTRGIEVASQLLSWNTIEKAFDFALDGGLDAQWFAGPPGLRAPPHYRTPTYSPMSNILIHHSLQFIISSFPAGFVLDPTVGEPTHNRRLPTILQAGHNPRLSAIKFGDHPSEDSSRSVAENPATATLSKLLINLPWDLLKYILDSPRLGNVQGWATTALRQSTMNAVIEERERRRIKVLESPNVSNDERKANDKEWLVVGWMEKVNKPQGKDIVPSITRSWVDFTLPSLD</sequence>
<reference evidence="2 3" key="1">
    <citation type="journal article" date="2024" name="Commun. Biol.">
        <title>Comparative genomic analysis of thermophilic fungi reveals convergent evolutionary adaptations and gene losses.</title>
        <authorList>
            <person name="Steindorff A.S."/>
            <person name="Aguilar-Pontes M.V."/>
            <person name="Robinson A.J."/>
            <person name="Andreopoulos B."/>
            <person name="LaButti K."/>
            <person name="Kuo A."/>
            <person name="Mondo S."/>
            <person name="Riley R."/>
            <person name="Otillar R."/>
            <person name="Haridas S."/>
            <person name="Lipzen A."/>
            <person name="Grimwood J."/>
            <person name="Schmutz J."/>
            <person name="Clum A."/>
            <person name="Reid I.D."/>
            <person name="Moisan M.C."/>
            <person name="Butler G."/>
            <person name="Nguyen T.T.M."/>
            <person name="Dewar K."/>
            <person name="Conant G."/>
            <person name="Drula E."/>
            <person name="Henrissat B."/>
            <person name="Hansel C."/>
            <person name="Singer S."/>
            <person name="Hutchinson M.I."/>
            <person name="de Vries R.P."/>
            <person name="Natvig D.O."/>
            <person name="Powell A.J."/>
            <person name="Tsang A."/>
            <person name="Grigoriev I.V."/>
        </authorList>
    </citation>
    <scope>NUCLEOTIDE SEQUENCE [LARGE SCALE GENOMIC DNA]</scope>
    <source>
        <strain evidence="2 3">CBS 494.80</strain>
    </source>
</reference>
<feature type="region of interest" description="Disordered" evidence="1">
    <location>
        <begin position="63"/>
        <end position="217"/>
    </location>
</feature>
<name>A0ABR4BZN3_9HELO</name>
<feature type="compositionally biased region" description="Acidic residues" evidence="1">
    <location>
        <begin position="140"/>
        <end position="151"/>
    </location>
</feature>
<keyword evidence="3" id="KW-1185">Reference proteome</keyword>
<evidence type="ECO:0000256" key="1">
    <source>
        <dbReference type="SAM" id="MobiDB-lite"/>
    </source>
</evidence>
<comment type="caution">
    <text evidence="2">The sequence shown here is derived from an EMBL/GenBank/DDBJ whole genome shotgun (WGS) entry which is preliminary data.</text>
</comment>
<feature type="region of interest" description="Disordered" evidence="1">
    <location>
        <begin position="247"/>
        <end position="347"/>
    </location>
</feature>
<feature type="compositionally biased region" description="Polar residues" evidence="1">
    <location>
        <begin position="191"/>
        <end position="212"/>
    </location>
</feature>
<feature type="compositionally biased region" description="Polar residues" evidence="1">
    <location>
        <begin position="171"/>
        <end position="183"/>
    </location>
</feature>